<dbReference type="Pfam" id="PF08279">
    <property type="entry name" value="HTH_11"/>
    <property type="match status" value="1"/>
</dbReference>
<dbReference type="InterPro" id="IPR026881">
    <property type="entry name" value="WYL_dom"/>
</dbReference>
<dbReference type="PANTHER" id="PTHR34580:SF1">
    <property type="entry name" value="PROTEIN PAFC"/>
    <property type="match status" value="1"/>
</dbReference>
<evidence type="ECO:0000259" key="3">
    <source>
        <dbReference type="Pfam" id="PF25583"/>
    </source>
</evidence>
<dbReference type="EMBL" id="VDCQ01000054">
    <property type="protein sequence ID" value="TNJ62698.1"/>
    <property type="molecule type" value="Genomic_DNA"/>
</dbReference>
<accession>A0A5C4T0R5</accession>
<dbReference type="Gene3D" id="1.10.10.10">
    <property type="entry name" value="Winged helix-like DNA-binding domain superfamily/Winged helix DNA-binding domain"/>
    <property type="match status" value="1"/>
</dbReference>
<dbReference type="InterPro" id="IPR028349">
    <property type="entry name" value="PafC-like"/>
</dbReference>
<sequence>MNKTDRMLAIVLELQRKGTLRAADLAAVFETSVRTIYRDVQALCEAGVPVVGSPGQGYSLMEGYFLPPIGFTAEEAVTLLLGLDIVERQFDAAYQASSLAARGKIEAILPKGVLEESVRMRSAWKLVDGGSRAGGDDLLSDKLSRLRQAVLEERLVRFRYTKAKPGADGSELESVRDAEPYGLVSADGYWILVAYCRLRGDIRHFRISRIGELTVLDERFRRPAGFELQSYRPVDDRNVFVRLLFRPELEALLRESDYFYMHAIEPAPEGVRVTLRVRRPDDALHWVLGWGSGVTVLEPEPLRIRVRQEIENMLKRY</sequence>
<dbReference type="Pfam" id="PF25583">
    <property type="entry name" value="WCX"/>
    <property type="match status" value="1"/>
</dbReference>
<evidence type="ECO:0000259" key="1">
    <source>
        <dbReference type="Pfam" id="PF08279"/>
    </source>
</evidence>
<dbReference type="PANTHER" id="PTHR34580">
    <property type="match status" value="1"/>
</dbReference>
<gene>
    <name evidence="4" type="ORF">FE784_29065</name>
</gene>
<feature type="domain" description="WYL" evidence="2">
    <location>
        <begin position="142"/>
        <end position="215"/>
    </location>
</feature>
<evidence type="ECO:0000313" key="4">
    <source>
        <dbReference type="EMBL" id="TNJ62698.1"/>
    </source>
</evidence>
<dbReference type="PIRSF" id="PIRSF016838">
    <property type="entry name" value="PafC"/>
    <property type="match status" value="1"/>
</dbReference>
<dbReference type="AlphaFoldDB" id="A0A5C4T0R5"/>
<protein>
    <submittedName>
        <fullName evidence="4">YafY family transcriptional regulator</fullName>
    </submittedName>
</protein>
<dbReference type="InterPro" id="IPR051534">
    <property type="entry name" value="CBASS_pafABC_assoc_protein"/>
</dbReference>
<dbReference type="PROSITE" id="PS52050">
    <property type="entry name" value="WYL"/>
    <property type="match status" value="1"/>
</dbReference>
<keyword evidence="5" id="KW-1185">Reference proteome</keyword>
<comment type="caution">
    <text evidence="4">The sequence shown here is derived from an EMBL/GenBank/DDBJ whole genome shotgun (WGS) entry which is preliminary data.</text>
</comment>
<organism evidence="4 5">
    <name type="scientific">Paenibacillus hemerocallicola</name>
    <dbReference type="NCBI Taxonomy" id="1172614"/>
    <lineage>
        <taxon>Bacteria</taxon>
        <taxon>Bacillati</taxon>
        <taxon>Bacillota</taxon>
        <taxon>Bacilli</taxon>
        <taxon>Bacillales</taxon>
        <taxon>Paenibacillaceae</taxon>
        <taxon>Paenibacillus</taxon>
    </lineage>
</organism>
<dbReference type="Proteomes" id="UP000307943">
    <property type="component" value="Unassembled WGS sequence"/>
</dbReference>
<dbReference type="InterPro" id="IPR057727">
    <property type="entry name" value="WCX_dom"/>
</dbReference>
<dbReference type="InterPro" id="IPR013196">
    <property type="entry name" value="HTH_11"/>
</dbReference>
<feature type="domain" description="WCX" evidence="3">
    <location>
        <begin position="239"/>
        <end position="314"/>
    </location>
</feature>
<dbReference type="SUPFAM" id="SSF46785">
    <property type="entry name" value="Winged helix' DNA-binding domain"/>
    <property type="match status" value="1"/>
</dbReference>
<name>A0A5C4T0R5_9BACL</name>
<dbReference type="InterPro" id="IPR036388">
    <property type="entry name" value="WH-like_DNA-bd_sf"/>
</dbReference>
<dbReference type="RefSeq" id="WP_139605767.1">
    <property type="nucleotide sequence ID" value="NZ_VDCQ01000054.1"/>
</dbReference>
<evidence type="ECO:0000313" key="5">
    <source>
        <dbReference type="Proteomes" id="UP000307943"/>
    </source>
</evidence>
<dbReference type="InterPro" id="IPR036390">
    <property type="entry name" value="WH_DNA-bd_sf"/>
</dbReference>
<feature type="domain" description="Helix-turn-helix type 11" evidence="1">
    <location>
        <begin position="6"/>
        <end position="58"/>
    </location>
</feature>
<reference evidence="4 5" key="1">
    <citation type="submission" date="2019-05" db="EMBL/GenBank/DDBJ databases">
        <title>We sequenced the genome of Paenibacillus hemerocallicola KCTC 33185 for further insight into its adaptation and study the phylogeny of Paenibacillus.</title>
        <authorList>
            <person name="Narsing Rao M.P."/>
        </authorList>
    </citation>
    <scope>NUCLEOTIDE SEQUENCE [LARGE SCALE GENOMIC DNA]</scope>
    <source>
        <strain evidence="4 5">KCTC 33185</strain>
    </source>
</reference>
<dbReference type="OrthoDB" id="9815009at2"/>
<evidence type="ECO:0000259" key="2">
    <source>
        <dbReference type="Pfam" id="PF13280"/>
    </source>
</evidence>
<dbReference type="Pfam" id="PF13280">
    <property type="entry name" value="WYL"/>
    <property type="match status" value="1"/>
</dbReference>
<proteinExistence type="predicted"/>